<organism evidence="4 5">
    <name type="scientific">Actinocorallia herbida</name>
    <dbReference type="NCBI Taxonomy" id="58109"/>
    <lineage>
        <taxon>Bacteria</taxon>
        <taxon>Bacillati</taxon>
        <taxon>Actinomycetota</taxon>
        <taxon>Actinomycetes</taxon>
        <taxon>Streptosporangiales</taxon>
        <taxon>Thermomonosporaceae</taxon>
        <taxon>Actinocorallia</taxon>
    </lineage>
</organism>
<dbReference type="Pfam" id="PF01730">
    <property type="entry name" value="UreF"/>
    <property type="match status" value="1"/>
</dbReference>
<dbReference type="HAMAP" id="MF_01385">
    <property type="entry name" value="UreF"/>
    <property type="match status" value="1"/>
</dbReference>
<proteinExistence type="inferred from homology"/>
<keyword evidence="3" id="KW-0963">Cytoplasm</keyword>
<dbReference type="PIRSF" id="PIRSF009467">
    <property type="entry name" value="Ureas_acces_UreF"/>
    <property type="match status" value="1"/>
</dbReference>
<dbReference type="GO" id="GO:0016151">
    <property type="term" value="F:nickel cation binding"/>
    <property type="evidence" value="ECO:0007669"/>
    <property type="project" value="UniProtKB-UniRule"/>
</dbReference>
<reference evidence="4 5" key="1">
    <citation type="submission" date="2018-11" db="EMBL/GenBank/DDBJ databases">
        <title>Sequencing the genomes of 1000 actinobacteria strains.</title>
        <authorList>
            <person name="Klenk H.-P."/>
        </authorList>
    </citation>
    <scope>NUCLEOTIDE SEQUENCE [LARGE SCALE GENOMIC DNA]</scope>
    <source>
        <strain evidence="4 5">DSM 44254</strain>
    </source>
</reference>
<evidence type="ECO:0000313" key="5">
    <source>
        <dbReference type="Proteomes" id="UP000272400"/>
    </source>
</evidence>
<keyword evidence="2 3" id="KW-0143">Chaperone</keyword>
<name>A0A3N1CSQ7_9ACTN</name>
<accession>A0A3N1CSQ7</accession>
<dbReference type="EMBL" id="RJKE01000001">
    <property type="protein sequence ID" value="ROO83708.1"/>
    <property type="molecule type" value="Genomic_DNA"/>
</dbReference>
<comment type="function">
    <text evidence="3">Required for maturation of urease via the functional incorporation of the urease nickel metallocenter.</text>
</comment>
<protein>
    <recommendedName>
        <fullName evidence="3">Urease accessory protein UreF</fullName>
    </recommendedName>
</protein>
<keyword evidence="5" id="KW-1185">Reference proteome</keyword>
<evidence type="ECO:0000256" key="3">
    <source>
        <dbReference type="HAMAP-Rule" id="MF_01385"/>
    </source>
</evidence>
<dbReference type="AlphaFoldDB" id="A0A3N1CSQ7"/>
<dbReference type="RefSeq" id="WP_211359569.1">
    <property type="nucleotide sequence ID" value="NZ_RJKE01000001.1"/>
</dbReference>
<dbReference type="PANTHER" id="PTHR33620">
    <property type="entry name" value="UREASE ACCESSORY PROTEIN F"/>
    <property type="match status" value="1"/>
</dbReference>
<comment type="similarity">
    <text evidence="3">Belongs to the UreF family.</text>
</comment>
<dbReference type="GO" id="GO:0005737">
    <property type="term" value="C:cytoplasm"/>
    <property type="evidence" value="ECO:0007669"/>
    <property type="project" value="UniProtKB-SubCell"/>
</dbReference>
<dbReference type="InterPro" id="IPR038277">
    <property type="entry name" value="UreF_sf"/>
</dbReference>
<evidence type="ECO:0000256" key="2">
    <source>
        <dbReference type="ARBA" id="ARBA00023186"/>
    </source>
</evidence>
<sequence length="227" mass="23177">MRAHLLMLADSRLPAGGHAHSGGLEPAVTARAVASVPDLADFLHGRLWTAGLVAAALAAAARAHAPAATDWAGLDAEADARTPSPAQRTASRAQGKSLLRAARATWPSPVLDGLRVPVAGGMPRAAHHPIVLGAAAHVIGCTALDAASVAAYGAVTGPASAAVRLLGLDPLSVQRALAELAGEVDEVAEEAATYAEKDWAELPAVSAPALDLWAEEHLRAHLRLFES</sequence>
<gene>
    <name evidence="3" type="primary">ureF</name>
    <name evidence="4" type="ORF">EDD29_1215</name>
</gene>
<evidence type="ECO:0000256" key="1">
    <source>
        <dbReference type="ARBA" id="ARBA00022988"/>
    </source>
</evidence>
<comment type="subcellular location">
    <subcellularLocation>
        <location evidence="3">Cytoplasm</location>
    </subcellularLocation>
</comment>
<dbReference type="Gene3D" id="1.10.4190.10">
    <property type="entry name" value="Urease accessory protein UreF"/>
    <property type="match status" value="1"/>
</dbReference>
<comment type="subunit">
    <text evidence="3">UreD, UreF and UreG form a complex that acts as a GTP-hydrolysis-dependent molecular chaperone, activating the urease apoprotein by helping to assemble the nickel containing metallocenter of UreC. The UreE protein probably delivers the nickel.</text>
</comment>
<dbReference type="PANTHER" id="PTHR33620:SF1">
    <property type="entry name" value="UREASE ACCESSORY PROTEIN F"/>
    <property type="match status" value="1"/>
</dbReference>
<comment type="caution">
    <text evidence="4">The sequence shown here is derived from an EMBL/GenBank/DDBJ whole genome shotgun (WGS) entry which is preliminary data.</text>
</comment>
<dbReference type="Proteomes" id="UP000272400">
    <property type="component" value="Unassembled WGS sequence"/>
</dbReference>
<dbReference type="InterPro" id="IPR002639">
    <property type="entry name" value="UreF"/>
</dbReference>
<evidence type="ECO:0000313" key="4">
    <source>
        <dbReference type="EMBL" id="ROO83708.1"/>
    </source>
</evidence>
<keyword evidence="1 3" id="KW-0996">Nickel insertion</keyword>